<dbReference type="Pfam" id="PF04464">
    <property type="entry name" value="Glyphos_transf"/>
    <property type="match status" value="1"/>
</dbReference>
<dbReference type="PANTHER" id="PTHR37316">
    <property type="entry name" value="TEICHOIC ACID GLYCEROL-PHOSPHATE PRIMASE"/>
    <property type="match status" value="1"/>
</dbReference>
<dbReference type="Gene3D" id="3.90.550.10">
    <property type="entry name" value="Spore Coat Polysaccharide Biosynthesis Protein SpsA, Chain A"/>
    <property type="match status" value="1"/>
</dbReference>
<sequence>MGKITYIITITENIHNTEQCIKSIEEQNIKEKQVILISNVFNESQIKDSLNTENKEIQYTYIYDSNLKTLGELRNRALDEVRGDFVCFTNNNDFYEKNEMEKIFLQMLDKNVNVAIGRVFHFNERDISYAFEKANKTLICKNILNPKNHIDVFESTNIYNKIFNVEFIKKNNIKFAETKYYDYIPFVMDSLSLTNKVLINPKAHYVKRIKLGLDKINNPDLEEKIDFKQLDNFIEILEETLASKRTEFQKNIIINEYIKFLLDRGLKYINITNDKKYILNKIYKSIKNIKLEDFYLEEKDKCILELIQNMKFDEYFRYLEENRISVLKNTKPLVYLKQVIFKNMYNIFSKLPIRKNSVLFLSHSPGMDGNFKYIDAAIKEYNSHAKINRKFRTSFASTKCSLMGKAMIPLRLATAEFVILSESIPFFQHIDVRKGTSVIQSWHAAGAFKKFGYSTNYLKGGPNPFKNRKMNIHKGYDYATVSAQEVAKHYAEGFNMDINKIIPVGVPRTDFFFDKDKVNSTRNKIYELYPDLKDKKVILYAPTFRGVGKKRKSFKMKFDFNRIAEEISNEYVIVLKLHPSIESSDIKIKESLKHKVINASSYKDANDILTVTDLLITDYSSIIFDYSLLSKPMIFFAYDLEEYLFDRDFYYKYEEFVPGPIVRTNKEIIKLIKQNKFDLNKIDEFCNKFFIARDGNSSKRFVENVLLKIKNKEI</sequence>
<proteinExistence type="inferred from homology"/>
<dbReference type="EMBL" id="JAGGJZ010000005">
    <property type="protein sequence ID" value="MBP1890156.1"/>
    <property type="molecule type" value="Genomic_DNA"/>
</dbReference>
<evidence type="ECO:0000259" key="7">
    <source>
        <dbReference type="Pfam" id="PF00535"/>
    </source>
</evidence>
<organism evidence="8 9">
    <name type="scientific">Clostridium moniliforme</name>
    <dbReference type="NCBI Taxonomy" id="39489"/>
    <lineage>
        <taxon>Bacteria</taxon>
        <taxon>Bacillati</taxon>
        <taxon>Bacillota</taxon>
        <taxon>Clostridia</taxon>
        <taxon>Eubacteriales</taxon>
        <taxon>Clostridiaceae</taxon>
        <taxon>Clostridium</taxon>
    </lineage>
</organism>
<evidence type="ECO:0000256" key="2">
    <source>
        <dbReference type="ARBA" id="ARBA00010488"/>
    </source>
</evidence>
<dbReference type="InterPro" id="IPR001173">
    <property type="entry name" value="Glyco_trans_2-like"/>
</dbReference>
<name>A0ABS4F1N2_9CLOT</name>
<keyword evidence="4" id="KW-0808">Transferase</keyword>
<comment type="similarity">
    <text evidence="2">Belongs to the CDP-glycerol glycerophosphotransferase family.</text>
</comment>
<accession>A0ABS4F1N2</accession>
<dbReference type="InterPro" id="IPR043148">
    <property type="entry name" value="TagF_C"/>
</dbReference>
<dbReference type="InterPro" id="IPR029044">
    <property type="entry name" value="Nucleotide-diphossugar_trans"/>
</dbReference>
<gene>
    <name evidence="8" type="ORF">J2Z53_001746</name>
</gene>
<dbReference type="Pfam" id="PF00535">
    <property type="entry name" value="Glycos_transf_2"/>
    <property type="match status" value="1"/>
</dbReference>
<evidence type="ECO:0000313" key="9">
    <source>
        <dbReference type="Proteomes" id="UP000783390"/>
    </source>
</evidence>
<dbReference type="SUPFAM" id="SSF53448">
    <property type="entry name" value="Nucleotide-diphospho-sugar transferases"/>
    <property type="match status" value="1"/>
</dbReference>
<evidence type="ECO:0000256" key="5">
    <source>
        <dbReference type="ARBA" id="ARBA00022944"/>
    </source>
</evidence>
<dbReference type="InterPro" id="IPR007554">
    <property type="entry name" value="Glycerophosphate_synth"/>
</dbReference>
<dbReference type="CDD" id="cd00761">
    <property type="entry name" value="Glyco_tranf_GTA_type"/>
    <property type="match status" value="1"/>
</dbReference>
<dbReference type="InterPro" id="IPR051612">
    <property type="entry name" value="Teichoic_Acid_Biosynth"/>
</dbReference>
<evidence type="ECO:0000256" key="4">
    <source>
        <dbReference type="ARBA" id="ARBA00022679"/>
    </source>
</evidence>
<dbReference type="RefSeq" id="WP_209797085.1">
    <property type="nucleotide sequence ID" value="NZ_JAGGJZ010000005.1"/>
</dbReference>
<dbReference type="Gene3D" id="3.40.50.12580">
    <property type="match status" value="1"/>
</dbReference>
<keyword evidence="3" id="KW-1003">Cell membrane</keyword>
<dbReference type="Proteomes" id="UP000783390">
    <property type="component" value="Unassembled WGS sequence"/>
</dbReference>
<dbReference type="InterPro" id="IPR043149">
    <property type="entry name" value="TagF_N"/>
</dbReference>
<keyword evidence="6" id="KW-0472">Membrane</keyword>
<evidence type="ECO:0000256" key="1">
    <source>
        <dbReference type="ARBA" id="ARBA00004202"/>
    </source>
</evidence>
<keyword evidence="9" id="KW-1185">Reference proteome</keyword>
<protein>
    <submittedName>
        <fullName evidence="8">CDP-glycerol glycerophosphotransferase (TagB/SpsB family)</fullName>
    </submittedName>
</protein>
<evidence type="ECO:0000256" key="3">
    <source>
        <dbReference type="ARBA" id="ARBA00022475"/>
    </source>
</evidence>
<evidence type="ECO:0000256" key="6">
    <source>
        <dbReference type="ARBA" id="ARBA00023136"/>
    </source>
</evidence>
<comment type="subcellular location">
    <subcellularLocation>
        <location evidence="1">Cell membrane</location>
        <topology evidence="1">Peripheral membrane protein</topology>
    </subcellularLocation>
</comment>
<comment type="caution">
    <text evidence="8">The sequence shown here is derived from an EMBL/GenBank/DDBJ whole genome shotgun (WGS) entry which is preliminary data.</text>
</comment>
<reference evidence="8 9" key="1">
    <citation type="submission" date="2021-03" db="EMBL/GenBank/DDBJ databases">
        <title>Genomic Encyclopedia of Type Strains, Phase IV (KMG-IV): sequencing the most valuable type-strain genomes for metagenomic binning, comparative biology and taxonomic classification.</title>
        <authorList>
            <person name="Goeker M."/>
        </authorList>
    </citation>
    <scope>NUCLEOTIDE SEQUENCE [LARGE SCALE GENOMIC DNA]</scope>
    <source>
        <strain evidence="8 9">DSM 3984</strain>
    </source>
</reference>
<dbReference type="SUPFAM" id="SSF53756">
    <property type="entry name" value="UDP-Glycosyltransferase/glycogen phosphorylase"/>
    <property type="match status" value="1"/>
</dbReference>
<evidence type="ECO:0000313" key="8">
    <source>
        <dbReference type="EMBL" id="MBP1890156.1"/>
    </source>
</evidence>
<dbReference type="PANTHER" id="PTHR37316:SF2">
    <property type="entry name" value="TEICHOIC ACID RIBITOL-PHOSPHATE POLYMERASE TARK"/>
    <property type="match status" value="1"/>
</dbReference>
<feature type="domain" description="Glycosyltransferase 2-like" evidence="7">
    <location>
        <begin position="9"/>
        <end position="133"/>
    </location>
</feature>
<keyword evidence="5" id="KW-0777">Teichoic acid biosynthesis</keyword>
<dbReference type="Gene3D" id="3.40.50.11820">
    <property type="match status" value="1"/>
</dbReference>